<reference evidence="2" key="1">
    <citation type="submission" date="2018-01" db="EMBL/GenBank/DDBJ databases">
        <title>An insight into the sialome of Amazonian anophelines.</title>
        <authorList>
            <person name="Ribeiro J.M."/>
            <person name="Scarpassa V."/>
            <person name="Calvo E."/>
        </authorList>
    </citation>
    <scope>NUCLEOTIDE SEQUENCE</scope>
    <source>
        <tissue evidence="2">Salivary glands</tissue>
    </source>
</reference>
<name>A0A2M3Z9A4_9DIPT</name>
<evidence type="ECO:0000313" key="2">
    <source>
        <dbReference type="EMBL" id="MBW25082.1"/>
    </source>
</evidence>
<keyword evidence="1" id="KW-0472">Membrane</keyword>
<keyword evidence="1" id="KW-0812">Transmembrane</keyword>
<feature type="transmembrane region" description="Helical" evidence="1">
    <location>
        <begin position="36"/>
        <end position="55"/>
    </location>
</feature>
<keyword evidence="1" id="KW-1133">Transmembrane helix</keyword>
<feature type="transmembrane region" description="Helical" evidence="1">
    <location>
        <begin position="64"/>
        <end position="90"/>
    </location>
</feature>
<organism evidence="2">
    <name type="scientific">Anopheles braziliensis</name>
    <dbReference type="NCBI Taxonomy" id="58242"/>
    <lineage>
        <taxon>Eukaryota</taxon>
        <taxon>Metazoa</taxon>
        <taxon>Ecdysozoa</taxon>
        <taxon>Arthropoda</taxon>
        <taxon>Hexapoda</taxon>
        <taxon>Insecta</taxon>
        <taxon>Pterygota</taxon>
        <taxon>Neoptera</taxon>
        <taxon>Endopterygota</taxon>
        <taxon>Diptera</taxon>
        <taxon>Nematocera</taxon>
        <taxon>Culicoidea</taxon>
        <taxon>Culicidae</taxon>
        <taxon>Anophelinae</taxon>
        <taxon>Anopheles</taxon>
    </lineage>
</organism>
<dbReference type="GO" id="GO:0007229">
    <property type="term" value="P:integrin-mediated signaling pathway"/>
    <property type="evidence" value="ECO:0007669"/>
    <property type="project" value="UniProtKB-KW"/>
</dbReference>
<keyword evidence="2" id="KW-0401">Integrin</keyword>
<sequence>MLLLLLGLILWWRLLLSRIYRRLLTGISSAVMGRVWHNIIVSLIWMHIYLALWYWRWSLLMMHLLLLLLLLLLVLILLLLLLVVLLLLLLDMLLLVMW</sequence>
<evidence type="ECO:0000256" key="1">
    <source>
        <dbReference type="SAM" id="Phobius"/>
    </source>
</evidence>
<proteinExistence type="predicted"/>
<protein>
    <submittedName>
        <fullName evidence="2">Putativedisintegrin and metalloproteinase with thrombospondin motifs 16</fullName>
    </submittedName>
</protein>
<dbReference type="AlphaFoldDB" id="A0A2M3Z9A4"/>
<dbReference type="EMBL" id="GGFM01004331">
    <property type="protein sequence ID" value="MBW25082.1"/>
    <property type="molecule type" value="Transcribed_RNA"/>
</dbReference>
<accession>A0A2M3Z9A4</accession>